<proteinExistence type="predicted"/>
<name>A0AAN7MC61_TRANT</name>
<dbReference type="Proteomes" id="UP001346149">
    <property type="component" value="Unassembled WGS sequence"/>
</dbReference>
<organism evidence="1 2">
    <name type="scientific">Trapa natans</name>
    <name type="common">Water chestnut</name>
    <dbReference type="NCBI Taxonomy" id="22666"/>
    <lineage>
        <taxon>Eukaryota</taxon>
        <taxon>Viridiplantae</taxon>
        <taxon>Streptophyta</taxon>
        <taxon>Embryophyta</taxon>
        <taxon>Tracheophyta</taxon>
        <taxon>Spermatophyta</taxon>
        <taxon>Magnoliopsida</taxon>
        <taxon>eudicotyledons</taxon>
        <taxon>Gunneridae</taxon>
        <taxon>Pentapetalae</taxon>
        <taxon>rosids</taxon>
        <taxon>malvids</taxon>
        <taxon>Myrtales</taxon>
        <taxon>Lythraceae</taxon>
        <taxon>Trapa</taxon>
    </lineage>
</organism>
<gene>
    <name evidence="1" type="ORF">SAY86_021498</name>
</gene>
<protein>
    <submittedName>
        <fullName evidence="1">Uncharacterized protein</fullName>
    </submittedName>
</protein>
<sequence length="61" mass="6822">MRGSKLDAEIDLESGTIHIEPKHPQCGPRAFSEELVLVSIMESGSRATRRFDEQTDLYSSV</sequence>
<reference evidence="1 2" key="1">
    <citation type="journal article" date="2023" name="Hortic Res">
        <title>Pangenome of water caltrop reveals structural variations and asymmetric subgenome divergence after allopolyploidization.</title>
        <authorList>
            <person name="Zhang X."/>
            <person name="Chen Y."/>
            <person name="Wang L."/>
            <person name="Yuan Y."/>
            <person name="Fang M."/>
            <person name="Shi L."/>
            <person name="Lu R."/>
            <person name="Comes H.P."/>
            <person name="Ma Y."/>
            <person name="Chen Y."/>
            <person name="Huang G."/>
            <person name="Zhou Y."/>
            <person name="Zheng Z."/>
            <person name="Qiu Y."/>
        </authorList>
    </citation>
    <scope>NUCLEOTIDE SEQUENCE [LARGE SCALE GENOMIC DNA]</scope>
    <source>
        <strain evidence="1">F231</strain>
    </source>
</reference>
<dbReference type="AlphaFoldDB" id="A0AAN7MC61"/>
<accession>A0AAN7MC61</accession>
<comment type="caution">
    <text evidence="1">The sequence shown here is derived from an EMBL/GenBank/DDBJ whole genome shotgun (WGS) entry which is preliminary data.</text>
</comment>
<dbReference type="EMBL" id="JAXQNO010000003">
    <property type="protein sequence ID" value="KAK4801011.1"/>
    <property type="molecule type" value="Genomic_DNA"/>
</dbReference>
<evidence type="ECO:0000313" key="2">
    <source>
        <dbReference type="Proteomes" id="UP001346149"/>
    </source>
</evidence>
<keyword evidence="2" id="KW-1185">Reference proteome</keyword>
<evidence type="ECO:0000313" key="1">
    <source>
        <dbReference type="EMBL" id="KAK4801011.1"/>
    </source>
</evidence>